<dbReference type="KEGG" id="egl:EGR_09123"/>
<organism evidence="1 2">
    <name type="scientific">Echinococcus granulosus</name>
    <name type="common">Hydatid tapeworm</name>
    <dbReference type="NCBI Taxonomy" id="6210"/>
    <lineage>
        <taxon>Eukaryota</taxon>
        <taxon>Metazoa</taxon>
        <taxon>Spiralia</taxon>
        <taxon>Lophotrochozoa</taxon>
        <taxon>Platyhelminthes</taxon>
        <taxon>Cestoda</taxon>
        <taxon>Eucestoda</taxon>
        <taxon>Cyclophyllidea</taxon>
        <taxon>Taeniidae</taxon>
        <taxon>Echinococcus</taxon>
        <taxon>Echinococcus granulosus group</taxon>
    </lineage>
</organism>
<proteinExistence type="predicted"/>
<name>W6U4F5_ECHGR</name>
<reference evidence="1 2" key="1">
    <citation type="journal article" date="2013" name="Nat. Genet.">
        <title>The genome of the hydatid tapeworm Echinococcus granulosus.</title>
        <authorList>
            <person name="Zheng H."/>
            <person name="Zhang W."/>
            <person name="Zhang L."/>
            <person name="Zhang Z."/>
            <person name="Li J."/>
            <person name="Lu G."/>
            <person name="Zhu Y."/>
            <person name="Wang Y."/>
            <person name="Huang Y."/>
            <person name="Liu J."/>
            <person name="Kang H."/>
            <person name="Chen J."/>
            <person name="Wang L."/>
            <person name="Chen A."/>
            <person name="Yu S."/>
            <person name="Gao Z."/>
            <person name="Jin L."/>
            <person name="Gu W."/>
            <person name="Wang Z."/>
            <person name="Zhao L."/>
            <person name="Shi B."/>
            <person name="Wen H."/>
            <person name="Lin R."/>
            <person name="Jones M.K."/>
            <person name="Brejova B."/>
            <person name="Vinar T."/>
            <person name="Zhao G."/>
            <person name="McManus D.P."/>
            <person name="Chen Z."/>
            <person name="Zhou Y."/>
            <person name="Wang S."/>
        </authorList>
    </citation>
    <scope>NUCLEOTIDE SEQUENCE [LARGE SCALE GENOMIC DNA]</scope>
</reference>
<dbReference type="EMBL" id="APAU02000133">
    <property type="protein sequence ID" value="EUB55998.1"/>
    <property type="molecule type" value="Genomic_DNA"/>
</dbReference>
<dbReference type="CTD" id="36344838"/>
<protein>
    <submittedName>
        <fullName evidence="1">Uncharacterized protein</fullName>
    </submittedName>
</protein>
<dbReference type="Proteomes" id="UP000019149">
    <property type="component" value="Unassembled WGS sequence"/>
</dbReference>
<dbReference type="RefSeq" id="XP_024347194.1">
    <property type="nucleotide sequence ID" value="XM_024498372.1"/>
</dbReference>
<dbReference type="GeneID" id="36344838"/>
<dbReference type="AlphaFoldDB" id="W6U4F5"/>
<sequence>MTSFGCMVGPQYMGHKVHAENQIGNLIAGRHSPNPPLKQLISEILFCLLYNRCQEEAQLVASVNLCVLSL</sequence>
<accession>W6U4F5</accession>
<gene>
    <name evidence="1" type="ORF">EGR_09123</name>
</gene>
<evidence type="ECO:0000313" key="2">
    <source>
        <dbReference type="Proteomes" id="UP000019149"/>
    </source>
</evidence>
<evidence type="ECO:0000313" key="1">
    <source>
        <dbReference type="EMBL" id="EUB55998.1"/>
    </source>
</evidence>
<keyword evidence="2" id="KW-1185">Reference proteome</keyword>
<comment type="caution">
    <text evidence="1">The sequence shown here is derived from an EMBL/GenBank/DDBJ whole genome shotgun (WGS) entry which is preliminary data.</text>
</comment>